<reference evidence="1 2" key="1">
    <citation type="submission" date="2019-05" db="EMBL/GenBank/DDBJ databases">
        <title>Mikania micrantha, genome provides insights into the molecular mechanism of rapid growth.</title>
        <authorList>
            <person name="Liu B."/>
        </authorList>
    </citation>
    <scope>NUCLEOTIDE SEQUENCE [LARGE SCALE GENOMIC DNA]</scope>
    <source>
        <strain evidence="1">NLD-2019</strain>
        <tissue evidence="1">Leaf</tissue>
    </source>
</reference>
<organism evidence="1 2">
    <name type="scientific">Mikania micrantha</name>
    <name type="common">bitter vine</name>
    <dbReference type="NCBI Taxonomy" id="192012"/>
    <lineage>
        <taxon>Eukaryota</taxon>
        <taxon>Viridiplantae</taxon>
        <taxon>Streptophyta</taxon>
        <taxon>Embryophyta</taxon>
        <taxon>Tracheophyta</taxon>
        <taxon>Spermatophyta</taxon>
        <taxon>Magnoliopsida</taxon>
        <taxon>eudicotyledons</taxon>
        <taxon>Gunneridae</taxon>
        <taxon>Pentapetalae</taxon>
        <taxon>asterids</taxon>
        <taxon>campanulids</taxon>
        <taxon>Asterales</taxon>
        <taxon>Asteraceae</taxon>
        <taxon>Asteroideae</taxon>
        <taxon>Heliantheae alliance</taxon>
        <taxon>Eupatorieae</taxon>
        <taxon>Mikania</taxon>
    </lineage>
</organism>
<gene>
    <name evidence="1" type="ORF">E3N88_00506</name>
</gene>
<dbReference type="OrthoDB" id="1727395at2759"/>
<dbReference type="Proteomes" id="UP000326396">
    <property type="component" value="Linkage Group LG1"/>
</dbReference>
<sequence length="172" mass="19643">MVKFQTEAGICTIYNGQEVFLTEEDNDSKISLDAQYPAQLINIGPTLSREGTRSLIQLLLRNRNVFAWTPSNMTGVPRKVAEHQLQVRENYRPVAQKKRGMATERSLDVAAEVDKLVSAGILKEVQYHTWITNPVMVRKHDGTWRMCVDFKDLNKLAQRIAILCLKLITKLM</sequence>
<evidence type="ECO:0000313" key="1">
    <source>
        <dbReference type="EMBL" id="KAD7477370.1"/>
    </source>
</evidence>
<dbReference type="AlphaFoldDB" id="A0A5N6Q0Z4"/>
<proteinExistence type="predicted"/>
<comment type="caution">
    <text evidence="1">The sequence shown here is derived from an EMBL/GenBank/DDBJ whole genome shotgun (WGS) entry which is preliminary data.</text>
</comment>
<dbReference type="PANTHER" id="PTHR24559">
    <property type="entry name" value="TRANSPOSON TY3-I GAG-POL POLYPROTEIN"/>
    <property type="match status" value="1"/>
</dbReference>
<dbReference type="Gene3D" id="3.10.10.10">
    <property type="entry name" value="HIV Type 1 Reverse Transcriptase, subunit A, domain 1"/>
    <property type="match status" value="1"/>
</dbReference>
<name>A0A5N6Q0Z4_9ASTR</name>
<dbReference type="InterPro" id="IPR053134">
    <property type="entry name" value="RNA-dir_DNA_polymerase"/>
</dbReference>
<accession>A0A5N6Q0Z4</accession>
<dbReference type="SUPFAM" id="SSF56672">
    <property type="entry name" value="DNA/RNA polymerases"/>
    <property type="match status" value="1"/>
</dbReference>
<evidence type="ECO:0000313" key="2">
    <source>
        <dbReference type="Proteomes" id="UP000326396"/>
    </source>
</evidence>
<protein>
    <recommendedName>
        <fullName evidence="3">Reverse transcriptase domain-containing protein</fullName>
    </recommendedName>
</protein>
<evidence type="ECO:0008006" key="3">
    <source>
        <dbReference type="Google" id="ProtNLM"/>
    </source>
</evidence>
<keyword evidence="2" id="KW-1185">Reference proteome</keyword>
<dbReference type="InterPro" id="IPR043502">
    <property type="entry name" value="DNA/RNA_pol_sf"/>
</dbReference>
<dbReference type="EMBL" id="SZYD01000001">
    <property type="protein sequence ID" value="KAD7477370.1"/>
    <property type="molecule type" value="Genomic_DNA"/>
</dbReference>
<dbReference type="PANTHER" id="PTHR24559:SF444">
    <property type="entry name" value="REVERSE TRANSCRIPTASE DOMAIN-CONTAINING PROTEIN"/>
    <property type="match status" value="1"/>
</dbReference>